<gene>
    <name evidence="3" type="ORF">V6N11_021951</name>
</gene>
<evidence type="ECO:0000256" key="2">
    <source>
        <dbReference type="SAM" id="MobiDB-lite"/>
    </source>
</evidence>
<dbReference type="PANTHER" id="PTHR34121:SF1">
    <property type="entry name" value="FILAMIN-A-INTERACTING PROTEIN 1"/>
    <property type="match status" value="1"/>
</dbReference>
<keyword evidence="1" id="KW-0175">Coiled coil</keyword>
<dbReference type="Proteomes" id="UP001396334">
    <property type="component" value="Unassembled WGS sequence"/>
</dbReference>
<comment type="caution">
    <text evidence="3">The sequence shown here is derived from an EMBL/GenBank/DDBJ whole genome shotgun (WGS) entry which is preliminary data.</text>
</comment>
<feature type="region of interest" description="Disordered" evidence="2">
    <location>
        <begin position="582"/>
        <end position="622"/>
    </location>
</feature>
<feature type="coiled-coil region" evidence="1">
    <location>
        <begin position="348"/>
        <end position="382"/>
    </location>
</feature>
<organism evidence="3 4">
    <name type="scientific">Hibiscus sabdariffa</name>
    <name type="common">roselle</name>
    <dbReference type="NCBI Taxonomy" id="183260"/>
    <lineage>
        <taxon>Eukaryota</taxon>
        <taxon>Viridiplantae</taxon>
        <taxon>Streptophyta</taxon>
        <taxon>Embryophyta</taxon>
        <taxon>Tracheophyta</taxon>
        <taxon>Spermatophyta</taxon>
        <taxon>Magnoliopsida</taxon>
        <taxon>eudicotyledons</taxon>
        <taxon>Gunneridae</taxon>
        <taxon>Pentapetalae</taxon>
        <taxon>rosids</taxon>
        <taxon>malvids</taxon>
        <taxon>Malvales</taxon>
        <taxon>Malvaceae</taxon>
        <taxon>Malvoideae</taxon>
        <taxon>Hibiscus</taxon>
    </lineage>
</organism>
<name>A0ABR2TIH3_9ROSI</name>
<evidence type="ECO:0000313" key="4">
    <source>
        <dbReference type="Proteomes" id="UP001396334"/>
    </source>
</evidence>
<sequence>MSWLRNAVNKAVEAGNKNNLTRNIKNYADTVAHHAGQAVAEGAKIVQDRIASRNVKSLKKTVKRLEEAAISCRGPERVMLLRRWLIALKETEKLSGTSSEGNQKSLEQILSSEDAKENRKRTSMVLYYDSDIGGAPMDFREVFLYSQALEGLTVSMVIEAPTDEEISLLLVVFGLCLTGGKEVHNAIVSSIQDLANAFSSYQDEVLVKREDLLQFAQSAITGLKISADLVRMDNEVSDLKKKLDKMSALLKLPKVDHDNASETMTEVTIEDLKVALAEIRICSTLEGILLKKKLAVNNRDSPEIHAQKVDKLKVLSESLANSSAKAEKRISDHRLQKEEALTVRVVKTSEADEREKEIEAEISELEKRRDQLEAELKQVHVSLVAANVRLHNVREERHHFYEANDHIVAHLKTKENELSKSVSACKVEAEVLHTWINFLEDTWHIQSSYVETKNKQVIEELEQHEDYFVNFAITLLSAYKKELGPFISRISKFVENLKKLSERSEIASSPRSDDSKELNPRKHLEEEYLDYETKIITIFNVVDNLKENFNAKHGTSRKDDPKVKEIFDDIEKLRTEFETLERPSLEIETPTVDSQDEKLQETLSPHPPHESTQPKPDIKETPETQPVLDTAAELAKLESEFGKVTQDYTLEEIGEWEFDELERELISGDSASAVFLRKPMEEARGSSELHENNIICIGKGCEASSAFHIREKKLVEWELLTIKIFRRRQVENDLAKWFLLAVVLLHC</sequence>
<evidence type="ECO:0000256" key="1">
    <source>
        <dbReference type="SAM" id="Coils"/>
    </source>
</evidence>
<proteinExistence type="predicted"/>
<reference evidence="3 4" key="1">
    <citation type="journal article" date="2024" name="G3 (Bethesda)">
        <title>Genome assembly of Hibiscus sabdariffa L. provides insights into metabolisms of medicinal natural products.</title>
        <authorList>
            <person name="Kim T."/>
        </authorList>
    </citation>
    <scope>NUCLEOTIDE SEQUENCE [LARGE SCALE GENOMIC DNA]</scope>
    <source>
        <strain evidence="3">TK-2024</strain>
        <tissue evidence="3">Old leaves</tissue>
    </source>
</reference>
<dbReference type="EMBL" id="JBBPBN010000005">
    <property type="protein sequence ID" value="KAK9037029.1"/>
    <property type="molecule type" value="Genomic_DNA"/>
</dbReference>
<dbReference type="PANTHER" id="PTHR34121">
    <property type="entry name" value="MYOSIN-11"/>
    <property type="match status" value="1"/>
</dbReference>
<accession>A0ABR2TIH3</accession>
<protein>
    <submittedName>
        <fullName evidence="3">Uncharacterized protein</fullName>
    </submittedName>
</protein>
<evidence type="ECO:0000313" key="3">
    <source>
        <dbReference type="EMBL" id="KAK9037029.1"/>
    </source>
</evidence>
<keyword evidence="4" id="KW-1185">Reference proteome</keyword>